<evidence type="ECO:0000313" key="2">
    <source>
        <dbReference type="Proteomes" id="UP000789366"/>
    </source>
</evidence>
<evidence type="ECO:0000313" key="1">
    <source>
        <dbReference type="EMBL" id="CAG8665363.1"/>
    </source>
</evidence>
<name>A0ACA9NLY5_9GLOM</name>
<gene>
    <name evidence="1" type="ORF">SPELUC_LOCUS9439</name>
</gene>
<accession>A0ACA9NLY5</accession>
<sequence length="978" mass="114567">MTAIIKYSSDTRAFNAEGEKLAGWLIVKYKAFNVIENSNKHNKVIQNLETILSKKHKQQNEEVLWLRELKKQMEIRINNSFQNNINLIDVEIDQLESFLEASSNDIKTKDEHIFQQATQYLMDLYAGNERLRKHLIKCFNMSINSGIKYAINRELFNEFSVKICEPTIDELKEMIQKLEDNINELNDERKKAEFYVREQFRIKFDTILKENFQNLYNEKNKLNSYILNQYEKFEIPWNNDNKEIFRALGDFNDPELLNSLRTLRNEKARLDDYLMSKYIISPSTQNGSQHVHDYENNNLTDSDLIELKNKNDIALNKLHQIQVQSEEFDKETHEESSFMIGINSNRHQIIQTLNNTIIYFYDQNHHLGNHLVGKYHLLIELENFNEEIPDPDKYRESIEELQNIEKDRRSYKTSNHIITYCNNENSNETIDNTLLFQTLYDKKESRKNYQTTQHDKIIEAFNDIKQKLENKIIYIKETEKYQKLQNDIHSLFTEKAKWGSDLISKYNKLIELEKFINNGKSRSVIDNERIQNLKDETKPHTIEFGAPNTKNIVSLIDKCEQIITTLEEEIRILQAEKNYIVKSIHTVKEQIESDLILKCNQLTQLEEFENWTLISNERLQKMKQLPGIPINNSTSLNKVKGGNDRIQQLEKEVLDLKGELEESNNKIHELHDKNNSLRDEVVKYSSELGKATNFEFGDHDSNNISQLLKDILELKDDLDSFCTLRQKYADINSGFMKTLAKQYECSSEFSTNNPTKAISQSLFQRYIIERILNSAEKYLNEERGERLEAEIISAATKLHDSANQISKLRTGTDKVSPAIPTKLRQLVYILLSNRGFSQITSKVKHEYREHPFISRLTKDIIGVMNNVRTIKDSVRNNEIESMTTEIVRRIIVIFLFRFKVQEPVVQYKWIQYGDKIDPEFMDVSLNDEDLKNAAVSACSFPLIATNLDDQNYKVISRASVLKANVVKKTGVFGNFLGY</sequence>
<proteinExistence type="predicted"/>
<dbReference type="EMBL" id="CAJVPW010015844">
    <property type="protein sequence ID" value="CAG8665363.1"/>
    <property type="molecule type" value="Genomic_DNA"/>
</dbReference>
<comment type="caution">
    <text evidence="1">The sequence shown here is derived from an EMBL/GenBank/DDBJ whole genome shotgun (WGS) entry which is preliminary data.</text>
</comment>
<keyword evidence="2" id="KW-1185">Reference proteome</keyword>
<reference evidence="1" key="1">
    <citation type="submission" date="2021-06" db="EMBL/GenBank/DDBJ databases">
        <authorList>
            <person name="Kallberg Y."/>
            <person name="Tangrot J."/>
            <person name="Rosling A."/>
        </authorList>
    </citation>
    <scope>NUCLEOTIDE SEQUENCE</scope>
    <source>
        <strain evidence="1">28 12/20/2015</strain>
    </source>
</reference>
<protein>
    <submittedName>
        <fullName evidence="1">13543_t:CDS:1</fullName>
    </submittedName>
</protein>
<dbReference type="Proteomes" id="UP000789366">
    <property type="component" value="Unassembled WGS sequence"/>
</dbReference>
<organism evidence="1 2">
    <name type="scientific">Cetraspora pellucida</name>
    <dbReference type="NCBI Taxonomy" id="1433469"/>
    <lineage>
        <taxon>Eukaryota</taxon>
        <taxon>Fungi</taxon>
        <taxon>Fungi incertae sedis</taxon>
        <taxon>Mucoromycota</taxon>
        <taxon>Glomeromycotina</taxon>
        <taxon>Glomeromycetes</taxon>
        <taxon>Diversisporales</taxon>
        <taxon>Gigasporaceae</taxon>
        <taxon>Cetraspora</taxon>
    </lineage>
</organism>